<feature type="domain" description="Protein export membrane protein SecD/SecF C-terminal" evidence="13">
    <location>
        <begin position="353"/>
        <end position="523"/>
    </location>
</feature>
<dbReference type="InterPro" id="IPR022813">
    <property type="entry name" value="SecD/SecF_arch_bac"/>
</dbReference>
<organism evidence="16 17">
    <name type="scientific">Rhodopseudomonas palustris (strain HaA2)</name>
    <dbReference type="NCBI Taxonomy" id="316058"/>
    <lineage>
        <taxon>Bacteria</taxon>
        <taxon>Pseudomonadati</taxon>
        <taxon>Pseudomonadota</taxon>
        <taxon>Alphaproteobacteria</taxon>
        <taxon>Hyphomicrobiales</taxon>
        <taxon>Nitrobacteraceae</taxon>
        <taxon>Rhodopseudomonas</taxon>
    </lineage>
</organism>
<dbReference type="PANTHER" id="PTHR30081">
    <property type="entry name" value="PROTEIN-EXPORT MEMBRANE PROTEIN SEC"/>
    <property type="match status" value="1"/>
</dbReference>
<dbReference type="Gene3D" id="1.20.1640.10">
    <property type="entry name" value="Multidrug efflux transporter AcrB transmembrane domain"/>
    <property type="match status" value="1"/>
</dbReference>
<dbReference type="Pfam" id="PF21760">
    <property type="entry name" value="SecD_1st"/>
    <property type="match status" value="1"/>
</dbReference>
<dbReference type="Proteomes" id="UP000008809">
    <property type="component" value="Chromosome"/>
</dbReference>
<comment type="subcellular location">
    <subcellularLocation>
        <location evidence="10">Cell inner membrane</location>
        <topology evidence="10">Multi-pass membrane protein</topology>
    </subcellularLocation>
    <subcellularLocation>
        <location evidence="1">Cell membrane</location>
        <topology evidence="1">Multi-pass membrane protein</topology>
    </subcellularLocation>
</comment>
<keyword evidence="8 10" id="KW-0811">Translocation</keyword>
<dbReference type="STRING" id="316058.RPB_2732"/>
<feature type="compositionally biased region" description="Low complexity" evidence="11">
    <location>
        <begin position="235"/>
        <end position="244"/>
    </location>
</feature>
<evidence type="ECO:0000259" key="14">
    <source>
        <dbReference type="Pfam" id="PF21760"/>
    </source>
</evidence>
<dbReference type="GO" id="GO:0006605">
    <property type="term" value="P:protein targeting"/>
    <property type="evidence" value="ECO:0007669"/>
    <property type="project" value="UniProtKB-UniRule"/>
</dbReference>
<comment type="caution">
    <text evidence="10">Lacks conserved residue(s) required for the propagation of feature annotation.</text>
</comment>
<accession>Q2IWH6</accession>
<keyword evidence="6 10" id="KW-0653">Protein transport</keyword>
<dbReference type="GO" id="GO:0015450">
    <property type="term" value="F:protein-transporting ATPase activity"/>
    <property type="evidence" value="ECO:0007669"/>
    <property type="project" value="InterPro"/>
</dbReference>
<evidence type="ECO:0000256" key="1">
    <source>
        <dbReference type="ARBA" id="ARBA00004651"/>
    </source>
</evidence>
<feature type="transmembrane region" description="Helical" evidence="10">
    <location>
        <begin position="396"/>
        <end position="416"/>
    </location>
</feature>
<dbReference type="SUPFAM" id="SSF82866">
    <property type="entry name" value="Multidrug efflux transporter AcrB transmembrane domain"/>
    <property type="match status" value="1"/>
</dbReference>
<keyword evidence="12" id="KW-0732">Signal</keyword>
<dbReference type="Gene3D" id="3.30.70.3400">
    <property type="match status" value="2"/>
</dbReference>
<reference evidence="16 17" key="1">
    <citation type="submission" date="2006-01" db="EMBL/GenBank/DDBJ databases">
        <title>Complete sequence of Rhodopseudomonas palustris HaA2.</title>
        <authorList>
            <consortium name="US DOE Joint Genome Institute"/>
            <person name="Copeland A."/>
            <person name="Lucas S."/>
            <person name="Lapidus A."/>
            <person name="Barry K."/>
            <person name="Detter J.C."/>
            <person name="Glavina T."/>
            <person name="Hammon N."/>
            <person name="Israni S."/>
            <person name="Pitluck S."/>
            <person name="Chain P."/>
            <person name="Malfatti S."/>
            <person name="Shin M."/>
            <person name="Vergez L."/>
            <person name="Schmutz J."/>
            <person name="Larimer F."/>
            <person name="Land M."/>
            <person name="Hauser L."/>
            <person name="Pelletier D.A."/>
            <person name="Kyrpides N."/>
            <person name="Anderson I."/>
            <person name="Oda Y."/>
            <person name="Harwood C.S."/>
            <person name="Richardson P."/>
        </authorList>
    </citation>
    <scope>NUCLEOTIDE SEQUENCE [LARGE SCALE GENOMIC DNA]</scope>
    <source>
        <strain evidence="16 17">HaA2</strain>
    </source>
</reference>
<dbReference type="InterPro" id="IPR005791">
    <property type="entry name" value="SecD"/>
</dbReference>
<feature type="transmembrane region" description="Helical" evidence="10">
    <location>
        <begin position="495"/>
        <end position="519"/>
    </location>
</feature>
<dbReference type="InterPro" id="IPR055344">
    <property type="entry name" value="SecD_SecF_C_bact"/>
</dbReference>
<evidence type="ECO:0000256" key="11">
    <source>
        <dbReference type="SAM" id="MobiDB-lite"/>
    </source>
</evidence>
<dbReference type="PANTHER" id="PTHR30081:SF1">
    <property type="entry name" value="PROTEIN TRANSLOCASE SUBUNIT SECD"/>
    <property type="match status" value="1"/>
</dbReference>
<evidence type="ECO:0000256" key="3">
    <source>
        <dbReference type="ARBA" id="ARBA00022475"/>
    </source>
</evidence>
<comment type="function">
    <text evidence="10">Part of the Sec protein translocase complex. Interacts with the SecYEG preprotein conducting channel. SecDF uses the proton motive force (PMF) to complete protein translocation after the ATP-dependent function of SecA.</text>
</comment>
<evidence type="ECO:0000256" key="5">
    <source>
        <dbReference type="ARBA" id="ARBA00022692"/>
    </source>
</evidence>
<keyword evidence="7 10" id="KW-1133">Transmembrane helix</keyword>
<dbReference type="HOGENOM" id="CLU_007894_4_3_5"/>
<gene>
    <name evidence="10" type="primary">secD</name>
    <name evidence="16" type="ordered locus">RPB_2732</name>
</gene>
<dbReference type="FunFam" id="1.20.1640.10:FF:000004">
    <property type="entry name" value="Protein translocase subunit SecD"/>
    <property type="match status" value="1"/>
</dbReference>
<evidence type="ECO:0000256" key="8">
    <source>
        <dbReference type="ARBA" id="ARBA00023010"/>
    </source>
</evidence>
<comment type="similarity">
    <text evidence="10">Belongs to the SecD/SecF family. SecD subfamily.</text>
</comment>
<evidence type="ECO:0000256" key="7">
    <source>
        <dbReference type="ARBA" id="ARBA00022989"/>
    </source>
</evidence>
<dbReference type="GO" id="GO:0065002">
    <property type="term" value="P:intracellular protein transmembrane transport"/>
    <property type="evidence" value="ECO:0007669"/>
    <property type="project" value="UniProtKB-UniRule"/>
</dbReference>
<keyword evidence="9 10" id="KW-0472">Membrane</keyword>
<dbReference type="GO" id="GO:0043952">
    <property type="term" value="P:protein transport by the Sec complex"/>
    <property type="evidence" value="ECO:0007669"/>
    <property type="project" value="UniProtKB-UniRule"/>
</dbReference>
<dbReference type="HAMAP" id="MF_01463_B">
    <property type="entry name" value="SecD_B"/>
    <property type="match status" value="1"/>
</dbReference>
<dbReference type="Pfam" id="PF02355">
    <property type="entry name" value="SecD_SecF_C"/>
    <property type="match status" value="1"/>
</dbReference>
<evidence type="ECO:0000256" key="4">
    <source>
        <dbReference type="ARBA" id="ARBA00022519"/>
    </source>
</evidence>
<dbReference type="InterPro" id="IPR022646">
    <property type="entry name" value="SecD/SecF_CS"/>
</dbReference>
<evidence type="ECO:0000256" key="2">
    <source>
        <dbReference type="ARBA" id="ARBA00022448"/>
    </source>
</evidence>
<dbReference type="InterPro" id="IPR001036">
    <property type="entry name" value="Acrflvin-R"/>
</dbReference>
<feature type="chain" id="PRO_5004210605" description="Protein translocase subunit SecD" evidence="12">
    <location>
        <begin position="24"/>
        <end position="533"/>
    </location>
</feature>
<dbReference type="eggNOG" id="COG0342">
    <property type="taxonomic scope" value="Bacteria"/>
</dbReference>
<dbReference type="NCBIfam" id="TIGR00916">
    <property type="entry name" value="2A0604s01"/>
    <property type="match status" value="1"/>
</dbReference>
<feature type="transmembrane region" description="Helical" evidence="10">
    <location>
        <begin position="422"/>
        <end position="446"/>
    </location>
</feature>
<dbReference type="InterPro" id="IPR048634">
    <property type="entry name" value="SecD_SecF_C"/>
</dbReference>
<dbReference type="EMBL" id="CP000250">
    <property type="protein sequence ID" value="ABD07434.1"/>
    <property type="molecule type" value="Genomic_DNA"/>
</dbReference>
<keyword evidence="3 10" id="KW-1003">Cell membrane</keyword>
<evidence type="ECO:0000259" key="15">
    <source>
        <dbReference type="Pfam" id="PF22599"/>
    </source>
</evidence>
<dbReference type="NCBIfam" id="TIGR01129">
    <property type="entry name" value="secD"/>
    <property type="match status" value="1"/>
</dbReference>
<sequence length="533" mass="57402">MLYFTRWKALAVIVTALAVCLCAVPNFFPDHTVKTWPKWAQRHLVLGLDLQGGSHILLEVDANSVRKDKLDSVRDDARRVLREARIAYTGLATKGDQVEVRISKENEVPTALTKLRELSQPLGGLLGSNGQRSLDVTDAGGGLIRLTVPQAAIAERVRQSVDQSIQIVERRVNELGTVEPLIQRQGADRILVQVPGLQDPTRLKELLGKTAKLDFRMVDSSVSPEQAQAGRAPSDSDVLMSSSSPKQPYVIKKQVLVSGADLTDAQPGFDQRTSEPIVSFRFNTNGARKFARATTENVGQPFAIVLDNEVISAPVIREPITGGSGQISGSFTVQGANDLAILLRAGALPAPLTIIEERTVGPGLGQDSIEKGELAAYVGSILVIIFMLLTYRLFGVFANIAVAVNVAMIFGVLSLLNATLTLPGIAGVVLTVGIAVDSNVLIYERIREELRAGRNAISAIDAGFKRALSTILDSNITTFIAAAVLFYIGTGPVRGFAVTLGIGIITTVFTAFTVTRLIVATWVRWKRPQTVPI</sequence>
<evidence type="ECO:0000256" key="6">
    <source>
        <dbReference type="ARBA" id="ARBA00022927"/>
    </source>
</evidence>
<feature type="transmembrane region" description="Helical" evidence="10">
    <location>
        <begin position="467"/>
        <end position="489"/>
    </location>
</feature>
<feature type="domain" description="SecDF P1 head subdomain" evidence="15">
    <location>
        <begin position="242"/>
        <end position="350"/>
    </location>
</feature>
<dbReference type="GO" id="GO:0005886">
    <property type="term" value="C:plasma membrane"/>
    <property type="evidence" value="ECO:0007669"/>
    <property type="project" value="UniProtKB-SubCell"/>
</dbReference>
<dbReference type="PRINTS" id="PR00702">
    <property type="entry name" value="ACRIFLAVINRP"/>
</dbReference>
<evidence type="ECO:0000313" key="17">
    <source>
        <dbReference type="Proteomes" id="UP000008809"/>
    </source>
</evidence>
<evidence type="ECO:0000256" key="9">
    <source>
        <dbReference type="ARBA" id="ARBA00023136"/>
    </source>
</evidence>
<dbReference type="RefSeq" id="WP_011441619.1">
    <property type="nucleotide sequence ID" value="NC_007778.1"/>
</dbReference>
<dbReference type="Gene3D" id="3.30.1360.200">
    <property type="match status" value="1"/>
</dbReference>
<comment type="subunit">
    <text evidence="10">Forms a complex with SecF. Part of the essential Sec protein translocation apparatus which comprises SecA, SecYEG and auxiliary proteins SecDF-YajC and YidC.</text>
</comment>
<feature type="signal peptide" evidence="12">
    <location>
        <begin position="1"/>
        <end position="23"/>
    </location>
</feature>
<feature type="region of interest" description="Disordered" evidence="11">
    <location>
        <begin position="222"/>
        <end position="244"/>
    </location>
</feature>
<dbReference type="FunFam" id="3.30.1360.200:FF:000002">
    <property type="entry name" value="Preprotein translocase subunit SecD"/>
    <property type="match status" value="1"/>
</dbReference>
<dbReference type="KEGG" id="rpb:RPB_2732"/>
<evidence type="ECO:0000313" key="16">
    <source>
        <dbReference type="EMBL" id="ABD07434.1"/>
    </source>
</evidence>
<dbReference type="FunFam" id="3.30.70.3400:FF:000006">
    <property type="entry name" value="Protein translocase subunit SecD"/>
    <property type="match status" value="1"/>
</dbReference>
<keyword evidence="17" id="KW-1185">Reference proteome</keyword>
<name>Q2IWH6_RHOP2</name>
<dbReference type="AlphaFoldDB" id="Q2IWH6"/>
<keyword evidence="4 10" id="KW-0997">Cell inner membrane</keyword>
<proteinExistence type="inferred from homology"/>
<evidence type="ECO:0000259" key="13">
    <source>
        <dbReference type="Pfam" id="PF02355"/>
    </source>
</evidence>
<keyword evidence="2 10" id="KW-0813">Transport</keyword>
<feature type="domain" description="Protein translocase subunit SecDF P1" evidence="14">
    <location>
        <begin position="161"/>
        <end position="219"/>
    </location>
</feature>
<dbReference type="OrthoDB" id="9805019at2"/>
<evidence type="ECO:0000256" key="12">
    <source>
        <dbReference type="SAM" id="SignalP"/>
    </source>
</evidence>
<dbReference type="InterPro" id="IPR048631">
    <property type="entry name" value="SecD_1st"/>
</dbReference>
<feature type="transmembrane region" description="Helical" evidence="10">
    <location>
        <begin position="374"/>
        <end position="391"/>
    </location>
</feature>
<protein>
    <recommendedName>
        <fullName evidence="10">Protein translocase subunit SecD</fullName>
    </recommendedName>
</protein>
<evidence type="ECO:0000256" key="10">
    <source>
        <dbReference type="HAMAP-Rule" id="MF_01463"/>
    </source>
</evidence>
<dbReference type="Pfam" id="PF07549">
    <property type="entry name" value="Sec_GG"/>
    <property type="match status" value="1"/>
</dbReference>
<dbReference type="Pfam" id="PF22599">
    <property type="entry name" value="SecDF_P1_head"/>
    <property type="match status" value="1"/>
</dbReference>
<keyword evidence="5 10" id="KW-0812">Transmembrane</keyword>
<dbReference type="InterPro" id="IPR054384">
    <property type="entry name" value="SecDF_P1_head"/>
</dbReference>